<dbReference type="OMA" id="CRYFEPP"/>
<reference evidence="4" key="1">
    <citation type="submission" date="2018-04" db="EMBL/GenBank/DDBJ databases">
        <authorList>
            <person name="Go L.Y."/>
            <person name="Mitchell J.A."/>
        </authorList>
    </citation>
    <scope>NUCLEOTIDE SEQUENCE</scope>
    <source>
        <tissue evidence="4">Whole organism</tissue>
    </source>
</reference>
<protein>
    <recommendedName>
        <fullName evidence="2">Protein MIX23</fullName>
    </recommendedName>
    <alternativeName>
        <fullName evidence="3">Coiled-coil domain-containing protein 58</fullName>
    </alternativeName>
</protein>
<comment type="similarity">
    <text evidence="1">Belongs to the MIX23 family.</text>
</comment>
<sequence>MSLEVDCSDFLQFQDYLKKLRDIDDKLVYALNTMIPTQSFKGQEHAEANCKDMYFKLKKGYDYRQQAITKCIVAQAEQVKSIKEIRDKIRDSDSHDIQVDKNFKAEQRKLRLLQAELNVEDILREKSFKMFNERCRTYYKADSL</sequence>
<evidence type="ECO:0000256" key="3">
    <source>
        <dbReference type="ARBA" id="ARBA00030733"/>
    </source>
</evidence>
<evidence type="ECO:0000313" key="5">
    <source>
        <dbReference type="EMBL" id="SSX17504.1"/>
    </source>
</evidence>
<dbReference type="PANTHER" id="PTHR31905">
    <property type="entry name" value="COILED-COIL DOMAIN-CONTAINING PROTEIN 58"/>
    <property type="match status" value="1"/>
</dbReference>
<dbReference type="AlphaFoldDB" id="A0A336LHK3"/>
<dbReference type="Pfam" id="PF09774">
    <property type="entry name" value="MIX23"/>
    <property type="match status" value="1"/>
</dbReference>
<dbReference type="GO" id="GO:0005758">
    <property type="term" value="C:mitochondrial intermembrane space"/>
    <property type="evidence" value="ECO:0007669"/>
    <property type="project" value="InterPro"/>
</dbReference>
<dbReference type="PANTHER" id="PTHR31905:SF2">
    <property type="entry name" value="PROTEIN MIX23"/>
    <property type="match status" value="1"/>
</dbReference>
<evidence type="ECO:0000313" key="4">
    <source>
        <dbReference type="EMBL" id="SSW97118.1"/>
    </source>
</evidence>
<dbReference type="EMBL" id="UFQS01000007">
    <property type="protein sequence ID" value="SSW97118.1"/>
    <property type="molecule type" value="Genomic_DNA"/>
</dbReference>
<accession>A0A336LHK3</accession>
<dbReference type="InterPro" id="IPR019171">
    <property type="entry name" value="MIX23"/>
</dbReference>
<evidence type="ECO:0000256" key="2">
    <source>
        <dbReference type="ARBA" id="ARBA00024228"/>
    </source>
</evidence>
<dbReference type="EMBL" id="UFQT01000007">
    <property type="protein sequence ID" value="SSX17504.1"/>
    <property type="molecule type" value="Genomic_DNA"/>
</dbReference>
<evidence type="ECO:0000256" key="1">
    <source>
        <dbReference type="ARBA" id="ARBA00024204"/>
    </source>
</evidence>
<organism evidence="5">
    <name type="scientific">Culicoides sonorensis</name>
    <name type="common">Biting midge</name>
    <dbReference type="NCBI Taxonomy" id="179676"/>
    <lineage>
        <taxon>Eukaryota</taxon>
        <taxon>Metazoa</taxon>
        <taxon>Ecdysozoa</taxon>
        <taxon>Arthropoda</taxon>
        <taxon>Hexapoda</taxon>
        <taxon>Insecta</taxon>
        <taxon>Pterygota</taxon>
        <taxon>Neoptera</taxon>
        <taxon>Endopterygota</taxon>
        <taxon>Diptera</taxon>
        <taxon>Nematocera</taxon>
        <taxon>Chironomoidea</taxon>
        <taxon>Ceratopogonidae</taxon>
        <taxon>Ceratopogoninae</taxon>
        <taxon>Culicoides</taxon>
        <taxon>Monoculicoides</taxon>
    </lineage>
</organism>
<dbReference type="VEuPathDB" id="VectorBase:CSON014437"/>
<reference evidence="5" key="2">
    <citation type="submission" date="2018-07" db="EMBL/GenBank/DDBJ databases">
        <authorList>
            <person name="Quirk P.G."/>
            <person name="Krulwich T.A."/>
        </authorList>
    </citation>
    <scope>NUCLEOTIDE SEQUENCE</scope>
</reference>
<name>A0A336LHK3_CULSO</name>
<proteinExistence type="inferred from homology"/>
<gene>
    <name evidence="5" type="primary">CSON014437</name>
</gene>